<dbReference type="InterPro" id="IPR022033">
    <property type="entry name" value="Rav1p_C"/>
</dbReference>
<evidence type="ECO:0000256" key="1">
    <source>
        <dbReference type="SAM" id="Coils"/>
    </source>
</evidence>
<feature type="domain" description="RAVE complex protein Rav1 C-terminal" evidence="3">
    <location>
        <begin position="1004"/>
        <end position="1248"/>
    </location>
</feature>
<dbReference type="EMBL" id="JAPUFD010000005">
    <property type="protein sequence ID" value="MDI1487410.1"/>
    <property type="molecule type" value="Genomic_DNA"/>
</dbReference>
<dbReference type="GO" id="GO:0007035">
    <property type="term" value="P:vacuolar acidification"/>
    <property type="evidence" value="ECO:0007669"/>
    <property type="project" value="TreeGrafter"/>
</dbReference>
<proteinExistence type="predicted"/>
<name>A0AA43TUT0_9LECA</name>
<feature type="coiled-coil region" evidence="1">
    <location>
        <begin position="111"/>
        <end position="138"/>
    </location>
</feature>
<evidence type="ECO:0000256" key="2">
    <source>
        <dbReference type="SAM" id="MobiDB-lite"/>
    </source>
</evidence>
<feature type="region of interest" description="Disordered" evidence="2">
    <location>
        <begin position="979"/>
        <end position="1003"/>
    </location>
</feature>
<dbReference type="GO" id="GO:0043291">
    <property type="term" value="C:RAVE complex"/>
    <property type="evidence" value="ECO:0007669"/>
    <property type="project" value="TreeGrafter"/>
</dbReference>
<dbReference type="Proteomes" id="UP001161017">
    <property type="component" value="Unassembled WGS sequence"/>
</dbReference>
<dbReference type="InterPro" id="IPR015943">
    <property type="entry name" value="WD40/YVTN_repeat-like_dom_sf"/>
</dbReference>
<dbReference type="InterPro" id="IPR052208">
    <property type="entry name" value="DmX-like/RAVE_component"/>
</dbReference>
<dbReference type="PANTHER" id="PTHR13950:SF9">
    <property type="entry name" value="RABCONNECTIN-3A"/>
    <property type="match status" value="1"/>
</dbReference>
<evidence type="ECO:0000313" key="4">
    <source>
        <dbReference type="EMBL" id="MDI1487410.1"/>
    </source>
</evidence>
<dbReference type="SUPFAM" id="SSF50978">
    <property type="entry name" value="WD40 repeat-like"/>
    <property type="match status" value="1"/>
</dbReference>
<feature type="compositionally biased region" description="Basic and acidic residues" evidence="2">
    <location>
        <begin position="989"/>
        <end position="1003"/>
    </location>
</feature>
<reference evidence="4" key="1">
    <citation type="journal article" date="2023" name="Genome Biol. Evol.">
        <title>First Whole Genome Sequence and Flow Cytometry Genome Size Data for the Lichen-Forming Fungus Ramalina farinacea (Ascomycota).</title>
        <authorList>
            <person name="Llewellyn T."/>
            <person name="Mian S."/>
            <person name="Hill R."/>
            <person name="Leitch I.J."/>
            <person name="Gaya E."/>
        </authorList>
    </citation>
    <scope>NUCLEOTIDE SEQUENCE</scope>
    <source>
        <strain evidence="4">LIQ254RAFAR</strain>
    </source>
</reference>
<dbReference type="Gene3D" id="2.130.10.10">
    <property type="entry name" value="YVTN repeat-like/Quinoprotein amine dehydrogenase"/>
    <property type="match status" value="2"/>
</dbReference>
<dbReference type="InterPro" id="IPR036322">
    <property type="entry name" value="WD40_repeat_dom_sf"/>
</dbReference>
<dbReference type="PANTHER" id="PTHR13950">
    <property type="entry name" value="RABCONNECTIN-RELATED"/>
    <property type="match status" value="1"/>
</dbReference>
<sequence length="1317" mass="147385">MSESIETLRKRIWSLYPLCGFAQRADKLYLESFRERVDALVQDQPDDDATATEKQDYTDRVAAVCGELTELRKHYQMTKSTMSQAGPHSYAAMHLRLVTNEMLFQRLGNALDDKDTKIASLKRKYSSLDRKCESLEVKYEILLDMIRRLKGAYISGNAVVILDGQFSLLQTTYLEQCHALNAISIDSHTGKIAVCDSEEAFIYSPYGKDEGALKWSLQMSIPLAELASDLAVLAWGSEAELLVGSSSLKLFKTEEDGLMVWDGRLPKAVKMASFSYDASLLATTGWQDRLVKVWRRQSSGSDDTRFDFTYLPHPATVTAIQWRSPSQHEHNHKEKIVDDVLYTICADQMIRVWAATDPHALQTLQLWAEIDMRQSIQPRLLNDKVDSHHRFAMFIDSQDFIAAASEFLKTRTDASEEGDHAFEHLAEVVKTNPDVCIVLDRHCNMSAWGMENVGCKAKKPTDVFNIAHAEDFVLPFSADATPEEDNVVLAAFGHAATSSALSVIAHFFDGRVACYEARVDRLFDPSPRQDRLICNALLDGHERPIHSIVRDEGGGVLASRTHGDQAIVWQQNTGEGEALLQRRSYLKSSKSVLGMLVLDKDFLVTVHAKSVSLWDTRDLHAQESCYCNFQSRLGLECLLLLPKRNRRPQNRYIAAISPRMAGTVWELTMPSLPGPDLTTRHDQQPSIKEHSTVGTKTSERMASVCAVDAVGMLSDYPDVFDGLARDIAISYTDTGLILIWAASMEQGSCNIGWSTTSRIQTSIISPSLVKGSAIRKVAAVDSQNNRLTIWDTRSTQMEHELFCDPLDSLQDLDWSSTPDRQSILAAGFRYKVVILAQLRYDYLSSSPAWMPVREISIKQLTSDPIADSIWLSHGSLVIGTGNQLLVYGPDFSDSDQTIANLRTPIHHEQSMNIFDLIKILNGPLPVFHPQFVGQAVLAGKWDLVQAIVVALHETLKYHVPGDPIDSILSLSSERFFNSTDTSGASSKEGTADDEQHSQGVTEDRAQFEIVARNEYTKSDDKNPIDCSLYYIALRKKSVLLGLWRMATWNREQPGTQRLLKNNFAEARWKTAALKNGYALLGKRRYEYAAAWFLLAGNLQDAVNVCVHQMEDLQLAIAVARVYDGDDNNPVLNSLLRDKVLPQAATSGNRWQATWAFWMLGQYAMAVKALVEPLHSLIPLPHPPSPQAHSFLAHDPALIILYQQLRPKAAALLRGRAKQILSPRAEWDLVIQTARTYDRMGCAWLALDLVRNWEFAPPVHDKEVPIAVDTKGASRSGRQSRRQSGMKSPTTTAPREEKAKPTMFKEPEASSLLDNFGF</sequence>
<evidence type="ECO:0000259" key="3">
    <source>
        <dbReference type="Pfam" id="PF12234"/>
    </source>
</evidence>
<evidence type="ECO:0000313" key="5">
    <source>
        <dbReference type="Proteomes" id="UP001161017"/>
    </source>
</evidence>
<feature type="compositionally biased region" description="Low complexity" evidence="2">
    <location>
        <begin position="1273"/>
        <end position="1284"/>
    </location>
</feature>
<keyword evidence="5" id="KW-1185">Reference proteome</keyword>
<gene>
    <name evidence="4" type="primary">RAV1</name>
    <name evidence="4" type="ORF">OHK93_006680</name>
</gene>
<feature type="domain" description="RAVE complex protein Rav1 C-terminal" evidence="3">
    <location>
        <begin position="735"/>
        <end position="995"/>
    </location>
</feature>
<accession>A0AA43TUT0</accession>
<dbReference type="Pfam" id="PF12234">
    <property type="entry name" value="Rav1p_C"/>
    <property type="match status" value="2"/>
</dbReference>
<feature type="region of interest" description="Disordered" evidence="2">
    <location>
        <begin position="1265"/>
        <end position="1317"/>
    </location>
</feature>
<keyword evidence="1" id="KW-0175">Coiled coil</keyword>
<protein>
    <submittedName>
        <fullName evidence="4">Regulator of (H+)-ATPase in vacuolar membrane</fullName>
    </submittedName>
</protein>
<comment type="caution">
    <text evidence="4">The sequence shown here is derived from an EMBL/GenBank/DDBJ whole genome shotgun (WGS) entry which is preliminary data.</text>
</comment>
<feature type="compositionally biased region" description="Basic and acidic residues" evidence="2">
    <location>
        <begin position="1293"/>
        <end position="1307"/>
    </location>
</feature>
<feature type="compositionally biased region" description="Polar residues" evidence="2">
    <location>
        <begin position="979"/>
        <end position="988"/>
    </location>
</feature>
<organism evidence="4 5">
    <name type="scientific">Ramalina farinacea</name>
    <dbReference type="NCBI Taxonomy" id="258253"/>
    <lineage>
        <taxon>Eukaryota</taxon>
        <taxon>Fungi</taxon>
        <taxon>Dikarya</taxon>
        <taxon>Ascomycota</taxon>
        <taxon>Pezizomycotina</taxon>
        <taxon>Lecanoromycetes</taxon>
        <taxon>OSLEUM clade</taxon>
        <taxon>Lecanoromycetidae</taxon>
        <taxon>Lecanorales</taxon>
        <taxon>Lecanorineae</taxon>
        <taxon>Ramalinaceae</taxon>
        <taxon>Ramalina</taxon>
    </lineage>
</organism>